<dbReference type="AlphaFoldDB" id="A0A1R3IPQ6"/>
<feature type="compositionally biased region" description="Polar residues" evidence="1">
    <location>
        <begin position="1"/>
        <end position="17"/>
    </location>
</feature>
<comment type="caution">
    <text evidence="2">The sequence shown here is derived from an EMBL/GenBank/DDBJ whole genome shotgun (WGS) entry which is preliminary data.</text>
</comment>
<feature type="region of interest" description="Disordered" evidence="1">
    <location>
        <begin position="1"/>
        <end position="48"/>
    </location>
</feature>
<protein>
    <submittedName>
        <fullName evidence="2">Uncharacterized protein</fullName>
    </submittedName>
</protein>
<dbReference type="EMBL" id="AWUE01017843">
    <property type="protein sequence ID" value="OMO84490.1"/>
    <property type="molecule type" value="Genomic_DNA"/>
</dbReference>
<name>A0A1R3IPQ6_9ROSI</name>
<reference evidence="3" key="1">
    <citation type="submission" date="2013-09" db="EMBL/GenBank/DDBJ databases">
        <title>Corchorus olitorius genome sequencing.</title>
        <authorList>
            <person name="Alam M."/>
            <person name="Haque M.S."/>
            <person name="Islam M.S."/>
            <person name="Emdad E.M."/>
            <person name="Islam M.M."/>
            <person name="Ahmed B."/>
            <person name="Halim A."/>
            <person name="Hossen Q.M.M."/>
            <person name="Hossain M.Z."/>
            <person name="Ahmed R."/>
            <person name="Khan M.M."/>
            <person name="Islam R."/>
            <person name="Rashid M.M."/>
            <person name="Khan S.A."/>
            <person name="Rahman M.S."/>
            <person name="Alam M."/>
            <person name="Yahiya A.S."/>
            <person name="Khan M.S."/>
            <person name="Azam M.S."/>
            <person name="Haque T."/>
            <person name="Lashkar M.Z.H."/>
            <person name="Akhand A.I."/>
            <person name="Morshed G."/>
            <person name="Roy S."/>
            <person name="Uddin K.S."/>
            <person name="Rabeya T."/>
            <person name="Hossain A.S."/>
            <person name="Chowdhury A."/>
            <person name="Snigdha A.R."/>
            <person name="Mortoza M.S."/>
            <person name="Matin S.A."/>
            <person name="Hoque S.M.E."/>
            <person name="Islam M.K."/>
            <person name="Roy D.K."/>
            <person name="Haider R."/>
            <person name="Moosa M.M."/>
            <person name="Elias S.M."/>
            <person name="Hasan A.M."/>
            <person name="Jahan S."/>
            <person name="Shafiuddin M."/>
            <person name="Mahmood N."/>
            <person name="Shommy N.S."/>
        </authorList>
    </citation>
    <scope>NUCLEOTIDE SEQUENCE [LARGE SCALE GENOMIC DNA]</scope>
    <source>
        <strain evidence="3">cv. O-4</strain>
    </source>
</reference>
<keyword evidence="3" id="KW-1185">Reference proteome</keyword>
<proteinExistence type="predicted"/>
<evidence type="ECO:0000313" key="3">
    <source>
        <dbReference type="Proteomes" id="UP000187203"/>
    </source>
</evidence>
<organism evidence="2 3">
    <name type="scientific">Corchorus olitorius</name>
    <dbReference type="NCBI Taxonomy" id="93759"/>
    <lineage>
        <taxon>Eukaryota</taxon>
        <taxon>Viridiplantae</taxon>
        <taxon>Streptophyta</taxon>
        <taxon>Embryophyta</taxon>
        <taxon>Tracheophyta</taxon>
        <taxon>Spermatophyta</taxon>
        <taxon>Magnoliopsida</taxon>
        <taxon>eudicotyledons</taxon>
        <taxon>Gunneridae</taxon>
        <taxon>Pentapetalae</taxon>
        <taxon>rosids</taxon>
        <taxon>malvids</taxon>
        <taxon>Malvales</taxon>
        <taxon>Malvaceae</taxon>
        <taxon>Grewioideae</taxon>
        <taxon>Apeibeae</taxon>
        <taxon>Corchorus</taxon>
    </lineage>
</organism>
<sequence>MKLSDTQPKCPTNSKITPAQAEAGPLGSKSEVAKKSSRGGRWNPKPKQ</sequence>
<evidence type="ECO:0000313" key="2">
    <source>
        <dbReference type="EMBL" id="OMO84490.1"/>
    </source>
</evidence>
<accession>A0A1R3IPQ6</accession>
<evidence type="ECO:0000256" key="1">
    <source>
        <dbReference type="SAM" id="MobiDB-lite"/>
    </source>
</evidence>
<gene>
    <name evidence="2" type="ORF">COLO4_22010</name>
</gene>
<dbReference type="Proteomes" id="UP000187203">
    <property type="component" value="Unassembled WGS sequence"/>
</dbReference>